<feature type="transmembrane region" description="Helical" evidence="7">
    <location>
        <begin position="91"/>
        <end position="114"/>
    </location>
</feature>
<dbReference type="PROSITE" id="PS50850">
    <property type="entry name" value="MFS"/>
    <property type="match status" value="1"/>
</dbReference>
<feature type="transmembrane region" description="Helical" evidence="7">
    <location>
        <begin position="32"/>
        <end position="55"/>
    </location>
</feature>
<protein>
    <submittedName>
        <fullName evidence="9">MFS transporter</fullName>
    </submittedName>
</protein>
<dbReference type="RefSeq" id="WP_234768710.1">
    <property type="nucleotide sequence ID" value="NZ_JAKEIP010000511.1"/>
</dbReference>
<evidence type="ECO:0000256" key="2">
    <source>
        <dbReference type="ARBA" id="ARBA00022448"/>
    </source>
</evidence>
<feature type="transmembrane region" description="Helical" evidence="7">
    <location>
        <begin position="67"/>
        <end position="85"/>
    </location>
</feature>
<feature type="transmembrane region" description="Helical" evidence="7">
    <location>
        <begin position="7"/>
        <end position="26"/>
    </location>
</feature>
<dbReference type="Gene3D" id="1.20.1250.20">
    <property type="entry name" value="MFS general substrate transporter like domains"/>
    <property type="match status" value="1"/>
</dbReference>
<evidence type="ECO:0000256" key="1">
    <source>
        <dbReference type="ARBA" id="ARBA00004651"/>
    </source>
</evidence>
<dbReference type="EMBL" id="JAKEIP010000511">
    <property type="protein sequence ID" value="MCF1600416.1"/>
    <property type="molecule type" value="Genomic_DNA"/>
</dbReference>
<keyword evidence="3" id="KW-1003">Cell membrane</keyword>
<evidence type="ECO:0000256" key="4">
    <source>
        <dbReference type="ARBA" id="ARBA00022692"/>
    </source>
</evidence>
<organism evidence="9 10">
    <name type="scientific">Streptomyces muensis</name>
    <dbReference type="NCBI Taxonomy" id="1077944"/>
    <lineage>
        <taxon>Bacteria</taxon>
        <taxon>Bacillati</taxon>
        <taxon>Actinomycetota</taxon>
        <taxon>Actinomycetes</taxon>
        <taxon>Kitasatosporales</taxon>
        <taxon>Streptomycetaceae</taxon>
        <taxon>Streptomyces</taxon>
    </lineage>
</organism>
<accession>A0A9X1TQ65</accession>
<dbReference type="Proteomes" id="UP001139384">
    <property type="component" value="Unassembled WGS sequence"/>
</dbReference>
<dbReference type="InterPro" id="IPR011701">
    <property type="entry name" value="MFS"/>
</dbReference>
<dbReference type="InterPro" id="IPR020846">
    <property type="entry name" value="MFS_dom"/>
</dbReference>
<feature type="transmembrane region" description="Helical" evidence="7">
    <location>
        <begin position="206"/>
        <end position="225"/>
    </location>
</feature>
<feature type="domain" description="Major facilitator superfamily (MFS) profile" evidence="8">
    <location>
        <begin position="1"/>
        <end position="392"/>
    </location>
</feature>
<evidence type="ECO:0000256" key="7">
    <source>
        <dbReference type="SAM" id="Phobius"/>
    </source>
</evidence>
<sequence>MRRIHVGNALSAFGLGFTVPYLYVYVAQVRGLGAMTAGLVLAVFAVAALVVLPFAGRAIVRRGPLPVLLAALVTAAFGALSLGLAGSAAAVLLSAAALGAGQAVMQPALATMIVDCSTAETRSRAFAMQFFLQNLGLGVGGLIGGHLVDATSVSSFTVLFAIEAAMFLLLVVVMATVRVPRAPRIGGAPGAAAGKGSWRQLLRNRAMVQLCVLGFVLFFACYGQFESGLSAYGVEAAGVSTSALGTALAANTAVIVVAQFAVLKFVERRRRSRVIAAVGLIWAVAWVAAGYAGLGHGSQEMATAAFVSTYALFGLGEAMLSPTVAPLVADLAPEGMAGQYNSVFALVKQLALALGPAVGGPMGAALHGPYVVTFLVFSLGISWLAVRLGRQLTAVQDQPWLGRSRVVAQGAAATAGPSRAHA</sequence>
<evidence type="ECO:0000256" key="5">
    <source>
        <dbReference type="ARBA" id="ARBA00022989"/>
    </source>
</evidence>
<dbReference type="GO" id="GO:0022857">
    <property type="term" value="F:transmembrane transporter activity"/>
    <property type="evidence" value="ECO:0007669"/>
    <property type="project" value="InterPro"/>
</dbReference>
<dbReference type="SUPFAM" id="SSF103473">
    <property type="entry name" value="MFS general substrate transporter"/>
    <property type="match status" value="1"/>
</dbReference>
<dbReference type="InterPro" id="IPR050171">
    <property type="entry name" value="MFS_Transporters"/>
</dbReference>
<dbReference type="AlphaFoldDB" id="A0A9X1TQ65"/>
<dbReference type="GO" id="GO:0005886">
    <property type="term" value="C:plasma membrane"/>
    <property type="evidence" value="ECO:0007669"/>
    <property type="project" value="UniProtKB-SubCell"/>
</dbReference>
<feature type="transmembrane region" description="Helical" evidence="7">
    <location>
        <begin position="153"/>
        <end position="177"/>
    </location>
</feature>
<reference evidence="9" key="1">
    <citation type="submission" date="2022-01" db="EMBL/GenBank/DDBJ databases">
        <title>Draft Genome Sequences of Seven Type Strains of the Genus Streptomyces.</title>
        <authorList>
            <person name="Aziz S."/>
            <person name="Coretto E."/>
            <person name="Chronakova A."/>
            <person name="Sproer C."/>
            <person name="Huber K."/>
            <person name="Nouioui I."/>
            <person name="Gross H."/>
        </authorList>
    </citation>
    <scope>NUCLEOTIDE SEQUENCE</scope>
    <source>
        <strain evidence="9">DSM 103493</strain>
    </source>
</reference>
<dbReference type="InterPro" id="IPR036259">
    <property type="entry name" value="MFS_trans_sf"/>
</dbReference>
<name>A0A9X1TQ65_STRM4</name>
<feature type="transmembrane region" description="Helical" evidence="7">
    <location>
        <begin position="237"/>
        <end position="262"/>
    </location>
</feature>
<dbReference type="Pfam" id="PF07690">
    <property type="entry name" value="MFS_1"/>
    <property type="match status" value="1"/>
</dbReference>
<keyword evidence="6 7" id="KW-0472">Membrane</keyword>
<evidence type="ECO:0000256" key="3">
    <source>
        <dbReference type="ARBA" id="ARBA00022475"/>
    </source>
</evidence>
<gene>
    <name evidence="9" type="ORF">L0P92_43820</name>
</gene>
<evidence type="ECO:0000256" key="6">
    <source>
        <dbReference type="ARBA" id="ARBA00023136"/>
    </source>
</evidence>
<keyword evidence="10" id="KW-1185">Reference proteome</keyword>
<feature type="transmembrane region" description="Helical" evidence="7">
    <location>
        <begin position="364"/>
        <end position="386"/>
    </location>
</feature>
<keyword evidence="2" id="KW-0813">Transport</keyword>
<evidence type="ECO:0000259" key="8">
    <source>
        <dbReference type="PROSITE" id="PS50850"/>
    </source>
</evidence>
<keyword evidence="5 7" id="KW-1133">Transmembrane helix</keyword>
<dbReference type="PANTHER" id="PTHR23517:SF2">
    <property type="entry name" value="MULTIDRUG RESISTANCE PROTEIN MDTH"/>
    <property type="match status" value="1"/>
</dbReference>
<dbReference type="PANTHER" id="PTHR23517">
    <property type="entry name" value="RESISTANCE PROTEIN MDTM, PUTATIVE-RELATED-RELATED"/>
    <property type="match status" value="1"/>
</dbReference>
<comment type="caution">
    <text evidence="9">The sequence shown here is derived from an EMBL/GenBank/DDBJ whole genome shotgun (WGS) entry which is preliminary data.</text>
</comment>
<proteinExistence type="predicted"/>
<keyword evidence="4 7" id="KW-0812">Transmembrane</keyword>
<feature type="transmembrane region" description="Helical" evidence="7">
    <location>
        <begin position="274"/>
        <end position="294"/>
    </location>
</feature>
<feature type="transmembrane region" description="Helical" evidence="7">
    <location>
        <begin position="126"/>
        <end position="147"/>
    </location>
</feature>
<comment type="subcellular location">
    <subcellularLocation>
        <location evidence="1">Cell membrane</location>
        <topology evidence="1">Multi-pass membrane protein</topology>
    </subcellularLocation>
</comment>
<evidence type="ECO:0000313" key="9">
    <source>
        <dbReference type="EMBL" id="MCF1600416.1"/>
    </source>
</evidence>
<evidence type="ECO:0000313" key="10">
    <source>
        <dbReference type="Proteomes" id="UP001139384"/>
    </source>
</evidence>